<dbReference type="InterPro" id="IPR053793">
    <property type="entry name" value="PB1-like"/>
</dbReference>
<dbReference type="SUPFAM" id="SSF54631">
    <property type="entry name" value="CBS-domain pair"/>
    <property type="match status" value="2"/>
</dbReference>
<dbReference type="SUPFAM" id="SSF54277">
    <property type="entry name" value="CAD &amp; PB1 domains"/>
    <property type="match status" value="1"/>
</dbReference>
<dbReference type="CDD" id="cd17781">
    <property type="entry name" value="CBS_pair_MUG70_1"/>
    <property type="match status" value="1"/>
</dbReference>
<feature type="domain" description="CBS" evidence="5">
    <location>
        <begin position="74"/>
        <end position="132"/>
    </location>
</feature>
<feature type="region of interest" description="Disordered" evidence="3">
    <location>
        <begin position="380"/>
        <end position="435"/>
    </location>
</feature>
<evidence type="ECO:0000256" key="4">
    <source>
        <dbReference type="SAM" id="Phobius"/>
    </source>
</evidence>
<dbReference type="InterPro" id="IPR046342">
    <property type="entry name" value="CBS_dom_sf"/>
</dbReference>
<dbReference type="Pfam" id="PF00571">
    <property type="entry name" value="CBS"/>
    <property type="match status" value="4"/>
</dbReference>
<feature type="region of interest" description="Disordered" evidence="3">
    <location>
        <begin position="1"/>
        <end position="64"/>
    </location>
</feature>
<evidence type="ECO:0000259" key="5">
    <source>
        <dbReference type="PROSITE" id="PS51371"/>
    </source>
</evidence>
<evidence type="ECO:0000313" key="8">
    <source>
        <dbReference type="Proteomes" id="UP000253551"/>
    </source>
</evidence>
<proteinExistence type="predicted"/>
<organism evidence="7 8">
    <name type="scientific">Rhizopus stolonifer</name>
    <name type="common">Rhizopus nigricans</name>
    <dbReference type="NCBI Taxonomy" id="4846"/>
    <lineage>
        <taxon>Eukaryota</taxon>
        <taxon>Fungi</taxon>
        <taxon>Fungi incertae sedis</taxon>
        <taxon>Mucoromycota</taxon>
        <taxon>Mucoromycotina</taxon>
        <taxon>Mucoromycetes</taxon>
        <taxon>Mucorales</taxon>
        <taxon>Mucorineae</taxon>
        <taxon>Rhizopodaceae</taxon>
        <taxon>Rhizopus</taxon>
    </lineage>
</organism>
<name>A0A367KX59_RHIST</name>
<evidence type="ECO:0008006" key="9">
    <source>
        <dbReference type="Google" id="ProtNLM"/>
    </source>
</evidence>
<dbReference type="InterPro" id="IPR000270">
    <property type="entry name" value="PB1_dom"/>
</dbReference>
<evidence type="ECO:0000256" key="3">
    <source>
        <dbReference type="SAM" id="MobiDB-lite"/>
    </source>
</evidence>
<keyword evidence="1" id="KW-0677">Repeat</keyword>
<feature type="compositionally biased region" description="Basic and acidic residues" evidence="3">
    <location>
        <begin position="37"/>
        <end position="53"/>
    </location>
</feature>
<keyword evidence="4" id="KW-1133">Transmembrane helix</keyword>
<sequence>MSKRTGSRIPSAASHRGDNMSTLTPSESTTGSRQRQSKRDEAIRKKLESELSKKKSGSKRVRQTRKIAGTVSALRPAQALTVKENMLVIEASQLMAAKRSDCVLVVDEEDHLSGIFTAKDLAYRVVADSLDARDTTVAKIMTKGPMCVTSDTSATDALNLMVSRGFRHLPVCNEEGDIFGLLDITKCLYEALDKMERAFGSSRKLYDALEGVEKEWSHSPIQLVQYMEALRDKMECPDLSSVLDGLAPAEVSVKTNVRDVARLMKEYHTTAVLVTDREGLAGIFTTKDVVLRVIAAGLNPENCSVVRVMTPHPDTAPPQMSIMDALRKMHDGHYLNLPVVESGDVIGIVDVLKLTYATMEQINSIQGNDGEGPMWGRFWDSFGATDQHDTESQISDPMSSQLLSAHSQHSSNNHSSSLNRAISPEPSASFSQLQGFPEITPNESASMVANNDDGRSMMSEDIRAISRGEDVFSFKFTTSGGKTHRVASSSNSYAALLESVRQKVIGEHLAHTSMEDSDVPVESWLSISYLDDEDDQVLITSDADVIDAVKLARKMGQNRVKLFVLDATEKEETNVTVIEEKTTVIEDKPASVVPSPPSPAPMTPTIEVQEPQSPKKTKRRSKKEVSSDSDSEEQERKSKHDGVTVAGIPQELVLPAAIAFLGVVIVGVFALSRVGSNKR</sequence>
<dbReference type="PANTHER" id="PTHR48108">
    <property type="entry name" value="CBS DOMAIN-CONTAINING PROTEIN CBSX2, CHLOROPLASTIC"/>
    <property type="match status" value="1"/>
</dbReference>
<dbReference type="Pfam" id="PF00564">
    <property type="entry name" value="PB1"/>
    <property type="match status" value="1"/>
</dbReference>
<keyword evidence="8" id="KW-1185">Reference proteome</keyword>
<dbReference type="OrthoDB" id="418595at2759"/>
<protein>
    <recommendedName>
        <fullName evidence="9">CBS-domain-containing protein</fullName>
    </recommendedName>
</protein>
<keyword evidence="4" id="KW-0812">Transmembrane</keyword>
<feature type="compositionally biased region" description="Low complexity" evidence="3">
    <location>
        <begin position="399"/>
        <end position="419"/>
    </location>
</feature>
<evidence type="ECO:0000313" key="7">
    <source>
        <dbReference type="EMBL" id="RCI06776.1"/>
    </source>
</evidence>
<dbReference type="Gene3D" id="3.10.580.10">
    <property type="entry name" value="CBS-domain"/>
    <property type="match status" value="2"/>
</dbReference>
<feature type="region of interest" description="Disordered" evidence="3">
    <location>
        <begin position="587"/>
        <end position="644"/>
    </location>
</feature>
<feature type="transmembrane region" description="Helical" evidence="4">
    <location>
        <begin position="652"/>
        <end position="671"/>
    </location>
</feature>
<feature type="compositionally biased region" description="Polar residues" evidence="3">
    <location>
        <begin position="19"/>
        <end position="34"/>
    </location>
</feature>
<feature type="domain" description="CBS" evidence="5">
    <location>
        <begin position="141"/>
        <end position="197"/>
    </location>
</feature>
<dbReference type="SMART" id="SM00666">
    <property type="entry name" value="PB1"/>
    <property type="match status" value="1"/>
</dbReference>
<dbReference type="EMBL" id="PJQM01000089">
    <property type="protein sequence ID" value="RCI06776.1"/>
    <property type="molecule type" value="Genomic_DNA"/>
</dbReference>
<dbReference type="InterPro" id="IPR000644">
    <property type="entry name" value="CBS_dom"/>
</dbReference>
<dbReference type="InterPro" id="IPR051462">
    <property type="entry name" value="CBS_domain-containing"/>
</dbReference>
<dbReference type="PANTHER" id="PTHR48108:SF26">
    <property type="entry name" value="CBS DOMAIN-CONTAINING PROTEIN DDB_G0289609"/>
    <property type="match status" value="1"/>
</dbReference>
<reference evidence="7 8" key="1">
    <citation type="journal article" date="2018" name="G3 (Bethesda)">
        <title>Phylogenetic and Phylogenomic Definition of Rhizopus Species.</title>
        <authorList>
            <person name="Gryganskyi A.P."/>
            <person name="Golan J."/>
            <person name="Dolatabadi S."/>
            <person name="Mondo S."/>
            <person name="Robb S."/>
            <person name="Idnurm A."/>
            <person name="Muszewska A."/>
            <person name="Steczkiewicz K."/>
            <person name="Masonjones S."/>
            <person name="Liao H.L."/>
            <person name="Gajdeczka M.T."/>
            <person name="Anike F."/>
            <person name="Vuek A."/>
            <person name="Anishchenko I.M."/>
            <person name="Voigt K."/>
            <person name="de Hoog G.S."/>
            <person name="Smith M.E."/>
            <person name="Heitman J."/>
            <person name="Vilgalys R."/>
            <person name="Stajich J.E."/>
        </authorList>
    </citation>
    <scope>NUCLEOTIDE SEQUENCE [LARGE SCALE GENOMIC DNA]</scope>
    <source>
        <strain evidence="7 8">LSU 92-RS-03</strain>
    </source>
</reference>
<feature type="domain" description="CBS" evidence="5">
    <location>
        <begin position="239"/>
        <end position="301"/>
    </location>
</feature>
<dbReference type="Gene3D" id="3.10.20.90">
    <property type="entry name" value="Phosphatidylinositol 3-kinase Catalytic Subunit, Chain A, domain 1"/>
    <property type="match status" value="1"/>
</dbReference>
<dbReference type="CDD" id="cd17782">
    <property type="entry name" value="CBS_pair_MUG70_2"/>
    <property type="match status" value="1"/>
</dbReference>
<keyword evidence="4" id="KW-0472">Membrane</keyword>
<dbReference type="AlphaFoldDB" id="A0A367KX59"/>
<dbReference type="Proteomes" id="UP000253551">
    <property type="component" value="Unassembled WGS sequence"/>
</dbReference>
<gene>
    <name evidence="7" type="ORF">CU098_013502</name>
</gene>
<feature type="compositionally biased region" description="Basic residues" evidence="3">
    <location>
        <begin position="54"/>
        <end position="64"/>
    </location>
</feature>
<feature type="domain" description="PB1" evidence="6">
    <location>
        <begin position="471"/>
        <end position="567"/>
    </location>
</feature>
<dbReference type="PROSITE" id="PS51745">
    <property type="entry name" value="PB1"/>
    <property type="match status" value="1"/>
</dbReference>
<evidence type="ECO:0000256" key="2">
    <source>
        <dbReference type="PROSITE-ProRule" id="PRU00703"/>
    </source>
</evidence>
<dbReference type="SMART" id="SM00116">
    <property type="entry name" value="CBS"/>
    <property type="match status" value="4"/>
</dbReference>
<evidence type="ECO:0000256" key="1">
    <source>
        <dbReference type="ARBA" id="ARBA00022737"/>
    </source>
</evidence>
<feature type="domain" description="CBS" evidence="5">
    <location>
        <begin position="309"/>
        <end position="365"/>
    </location>
</feature>
<keyword evidence="2" id="KW-0129">CBS domain</keyword>
<evidence type="ECO:0000259" key="6">
    <source>
        <dbReference type="PROSITE" id="PS51745"/>
    </source>
</evidence>
<dbReference type="STRING" id="4846.A0A367KX59"/>
<accession>A0A367KX59</accession>
<comment type="caution">
    <text evidence="7">The sequence shown here is derived from an EMBL/GenBank/DDBJ whole genome shotgun (WGS) entry which is preliminary data.</text>
</comment>
<dbReference type="PROSITE" id="PS51371">
    <property type="entry name" value="CBS"/>
    <property type="match status" value="4"/>
</dbReference>